<protein>
    <submittedName>
        <fullName evidence="3">Uncharacterized protein</fullName>
    </submittedName>
</protein>
<gene>
    <name evidence="3" type="ORF">JR316_013183</name>
</gene>
<dbReference type="EMBL" id="JAFIQS010000023">
    <property type="protein sequence ID" value="KAG5161895.1"/>
    <property type="molecule type" value="Genomic_DNA"/>
</dbReference>
<keyword evidence="2" id="KW-0812">Transmembrane</keyword>
<feature type="transmembrane region" description="Helical" evidence="2">
    <location>
        <begin position="284"/>
        <end position="308"/>
    </location>
</feature>
<keyword evidence="2" id="KW-1133">Transmembrane helix</keyword>
<keyword evidence="2" id="KW-0472">Membrane</keyword>
<sequence>MSVVDVDDADTVIIYKGSWQVLKGTAQEPAFQGTLHSTVDNRASASMIFEGMLAIRAFKRIPVLKKHIGTRLTILCVLPSSTSDASSIHTIININGNSSTVSHSTNATYIFNFVLYDTGKIPENIYTVTLSNAGNAADSPLQLDRFIVEGKLLRIDPLTTGSTSPRFPFTPLQTKEIPPKATPISRTVETSKTAEAVRNLLSAKTTFVQPTASSSPPAGILAFNSSNMDSSTGMMTFSPSNSVKFYSRTLSTDFHITTTEGNVVTEVTLPSSTSSSSSSIEIPVVPIIGTAAGIVFVIILVIFIYLRLRIYLSHTELRDDANDSGSLSSVSNISTLSLPNLAQYPQANSCGKLEPHNTSPNELSALQNDPGRTLDKVPLTGEGHGGYGH</sequence>
<comment type="caution">
    <text evidence="3">The sequence shown here is derived from an EMBL/GenBank/DDBJ whole genome shotgun (WGS) entry which is preliminary data.</text>
</comment>
<name>A0A8H7XLN2_PSICU</name>
<organism evidence="3">
    <name type="scientific">Psilocybe cubensis</name>
    <name type="common">Psychedelic mushroom</name>
    <name type="synonym">Stropharia cubensis</name>
    <dbReference type="NCBI Taxonomy" id="181762"/>
    <lineage>
        <taxon>Eukaryota</taxon>
        <taxon>Fungi</taxon>
        <taxon>Dikarya</taxon>
        <taxon>Basidiomycota</taxon>
        <taxon>Agaricomycotina</taxon>
        <taxon>Agaricomycetes</taxon>
        <taxon>Agaricomycetidae</taxon>
        <taxon>Agaricales</taxon>
        <taxon>Agaricineae</taxon>
        <taxon>Strophariaceae</taxon>
        <taxon>Psilocybe</taxon>
    </lineage>
</organism>
<proteinExistence type="predicted"/>
<evidence type="ECO:0000313" key="3">
    <source>
        <dbReference type="EMBL" id="KAG5161895.1"/>
    </source>
</evidence>
<dbReference type="OrthoDB" id="3265734at2759"/>
<reference evidence="3" key="1">
    <citation type="submission" date="2021-02" db="EMBL/GenBank/DDBJ databases">
        <title>Psilocybe cubensis genome.</title>
        <authorList>
            <person name="Mckernan K.J."/>
            <person name="Crawford S."/>
            <person name="Trippe A."/>
            <person name="Kane L.T."/>
            <person name="Mclaughlin S."/>
        </authorList>
    </citation>
    <scope>NUCLEOTIDE SEQUENCE [LARGE SCALE GENOMIC DNA]</scope>
    <source>
        <strain evidence="3">MGC-MH-2018</strain>
    </source>
</reference>
<feature type="region of interest" description="Disordered" evidence="1">
    <location>
        <begin position="347"/>
        <end position="389"/>
    </location>
</feature>
<evidence type="ECO:0000256" key="1">
    <source>
        <dbReference type="SAM" id="MobiDB-lite"/>
    </source>
</evidence>
<accession>A0A8H7XLN2</accession>
<feature type="compositionally biased region" description="Polar residues" evidence="1">
    <location>
        <begin position="356"/>
        <end position="367"/>
    </location>
</feature>
<evidence type="ECO:0000256" key="2">
    <source>
        <dbReference type="SAM" id="Phobius"/>
    </source>
</evidence>
<dbReference type="AlphaFoldDB" id="A0A8H7XLN2"/>